<feature type="compositionally biased region" description="Acidic residues" evidence="1">
    <location>
        <begin position="70"/>
        <end position="80"/>
    </location>
</feature>
<dbReference type="AlphaFoldDB" id="L7VWJ3"/>
<dbReference type="EMBL" id="JX649887">
    <property type="protein sequence ID" value="AGC71944.1"/>
    <property type="molecule type" value="Genomic_DNA"/>
</dbReference>
<evidence type="ECO:0000256" key="1">
    <source>
        <dbReference type="SAM" id="MobiDB-lite"/>
    </source>
</evidence>
<proteinExistence type="predicted"/>
<accession>L7VWJ3</accession>
<reference evidence="2" key="1">
    <citation type="submission" date="2012-09" db="EMBL/GenBank/DDBJ databases">
        <title>Metagenomic Characterization of a Microbial Community in Wastewater Detects High Levels of Antibiotic Resistance.</title>
        <authorList>
            <person name="Abrams M."/>
            <person name="Caldwell A."/>
            <person name="Vandaei E."/>
            <person name="Lee W."/>
            <person name="Perrott J."/>
            <person name="Khan S.Y."/>
            <person name="Ta J."/>
            <person name="Romero D."/>
            <person name="Nguyen V."/>
            <person name="Pourmand N."/>
            <person name="Ouverney C.C."/>
        </authorList>
    </citation>
    <scope>NUCLEOTIDE SEQUENCE</scope>
</reference>
<name>L7VWJ3_9BACT</name>
<organism evidence="2">
    <name type="scientific">uncultured bacterium A1Q1_fos_25</name>
    <dbReference type="NCBI Taxonomy" id="1256569"/>
    <lineage>
        <taxon>Bacteria</taxon>
        <taxon>environmental samples</taxon>
    </lineage>
</organism>
<protein>
    <submittedName>
        <fullName evidence="2">Uncharacterized protein</fullName>
    </submittedName>
</protein>
<evidence type="ECO:0000313" key="2">
    <source>
        <dbReference type="EMBL" id="AGC71944.1"/>
    </source>
</evidence>
<sequence>MATKDDIINHLRALSEYKDRPLCDEDGIPYYANGGNCDDTYLQGAEDGAIDLAKALIDSLDNGADLPQLPDDDDEYDDDE</sequence>
<feature type="region of interest" description="Disordered" evidence="1">
    <location>
        <begin position="61"/>
        <end position="80"/>
    </location>
</feature>